<sequence length="34" mass="3855">MLTLKRLIQISNHSSASFASDHSQLNKLSRTTRI</sequence>
<accession>A0A8J2JVH5</accession>
<feature type="region of interest" description="Disordered" evidence="1">
    <location>
        <begin position="15"/>
        <end position="34"/>
    </location>
</feature>
<reference evidence="2" key="1">
    <citation type="submission" date="2021-06" db="EMBL/GenBank/DDBJ databases">
        <authorList>
            <person name="Hodson N. C."/>
            <person name="Mongue J. A."/>
            <person name="Jaron S. K."/>
        </authorList>
    </citation>
    <scope>NUCLEOTIDE SEQUENCE</scope>
</reference>
<gene>
    <name evidence="2" type="ORF">AFUS01_LOCUS11834</name>
</gene>
<organism evidence="2 3">
    <name type="scientific">Allacma fusca</name>
    <dbReference type="NCBI Taxonomy" id="39272"/>
    <lineage>
        <taxon>Eukaryota</taxon>
        <taxon>Metazoa</taxon>
        <taxon>Ecdysozoa</taxon>
        <taxon>Arthropoda</taxon>
        <taxon>Hexapoda</taxon>
        <taxon>Collembola</taxon>
        <taxon>Symphypleona</taxon>
        <taxon>Sminthuridae</taxon>
        <taxon>Allacma</taxon>
    </lineage>
</organism>
<dbReference type="EMBL" id="CAJVCH010091848">
    <property type="protein sequence ID" value="CAG7722715.1"/>
    <property type="molecule type" value="Genomic_DNA"/>
</dbReference>
<evidence type="ECO:0000313" key="3">
    <source>
        <dbReference type="Proteomes" id="UP000708208"/>
    </source>
</evidence>
<keyword evidence="3" id="KW-1185">Reference proteome</keyword>
<dbReference type="Proteomes" id="UP000708208">
    <property type="component" value="Unassembled WGS sequence"/>
</dbReference>
<feature type="non-terminal residue" evidence="2">
    <location>
        <position position="1"/>
    </location>
</feature>
<comment type="caution">
    <text evidence="2">The sequence shown here is derived from an EMBL/GenBank/DDBJ whole genome shotgun (WGS) entry which is preliminary data.</text>
</comment>
<evidence type="ECO:0000256" key="1">
    <source>
        <dbReference type="SAM" id="MobiDB-lite"/>
    </source>
</evidence>
<protein>
    <submittedName>
        <fullName evidence="2">Uncharacterized protein</fullName>
    </submittedName>
</protein>
<evidence type="ECO:0000313" key="2">
    <source>
        <dbReference type="EMBL" id="CAG7722715.1"/>
    </source>
</evidence>
<name>A0A8J2JVH5_9HEXA</name>
<proteinExistence type="predicted"/>
<dbReference type="AlphaFoldDB" id="A0A8J2JVH5"/>